<proteinExistence type="predicted"/>
<evidence type="ECO:0000256" key="2">
    <source>
        <dbReference type="SAM" id="MobiDB-lite"/>
    </source>
</evidence>
<name>A0ABU1UNV1_9ACTN</name>
<accession>A0ABU1UNV1</accession>
<dbReference type="EMBL" id="JAVDWH010000001">
    <property type="protein sequence ID" value="MDR7086865.1"/>
    <property type="molecule type" value="Genomic_DNA"/>
</dbReference>
<sequence length="271" mass="29410">MTDRAIEIIADRDRPGAFILQIDGTDQSYVDLDDPLRLEFDYVQRIVDVIDAHGEPGSPLRFVHIGGAGMSVPRYVASTRPTSAQIVLEPDERVTALVRDQLPLPRNSGIKVRPVDGRSGITAMRPDFADVIVLDAFDGARIPADLVTAEFFEQVSTVLTDGGLLLLNLADRAPFAYARRVIAGVCAQFPNVMISAEPATLKGRRFGNLLVVGSRGPIPWESLARRAASSPLPYRVVPYREVVDRFAGQAPFTDADTEQSPPPPGGAAFFS</sequence>
<keyword evidence="1" id="KW-0620">Polyamine biosynthesis</keyword>
<dbReference type="NCBIfam" id="NF037959">
    <property type="entry name" value="MFS_SpdSyn"/>
    <property type="match status" value="1"/>
</dbReference>
<dbReference type="Proteomes" id="UP001257739">
    <property type="component" value="Unassembled WGS sequence"/>
</dbReference>
<evidence type="ECO:0000256" key="1">
    <source>
        <dbReference type="ARBA" id="ARBA00023115"/>
    </source>
</evidence>
<organism evidence="3 4">
    <name type="scientific">Aeromicrobium panaciterrae</name>
    <dbReference type="NCBI Taxonomy" id="363861"/>
    <lineage>
        <taxon>Bacteria</taxon>
        <taxon>Bacillati</taxon>
        <taxon>Actinomycetota</taxon>
        <taxon>Actinomycetes</taxon>
        <taxon>Propionibacteriales</taxon>
        <taxon>Nocardioidaceae</taxon>
        <taxon>Aeromicrobium</taxon>
    </lineage>
</organism>
<dbReference type="PANTHER" id="PTHR43317">
    <property type="entry name" value="THERMOSPERMINE SYNTHASE ACAULIS5"/>
    <property type="match status" value="1"/>
</dbReference>
<reference evidence="3 4" key="1">
    <citation type="submission" date="2023-07" db="EMBL/GenBank/DDBJ databases">
        <title>Sorghum-associated microbial communities from plants grown in Nebraska, USA.</title>
        <authorList>
            <person name="Schachtman D."/>
        </authorList>
    </citation>
    <scope>NUCLEOTIDE SEQUENCE [LARGE SCALE GENOMIC DNA]</scope>
    <source>
        <strain evidence="3 4">BE248</strain>
    </source>
</reference>
<dbReference type="InterPro" id="IPR029063">
    <property type="entry name" value="SAM-dependent_MTases_sf"/>
</dbReference>
<evidence type="ECO:0000313" key="3">
    <source>
        <dbReference type="EMBL" id="MDR7086865.1"/>
    </source>
</evidence>
<comment type="caution">
    <text evidence="3">The sequence shown here is derived from an EMBL/GenBank/DDBJ whole genome shotgun (WGS) entry which is preliminary data.</text>
</comment>
<gene>
    <name evidence="3" type="ORF">J2X11_001704</name>
</gene>
<evidence type="ECO:0000313" key="4">
    <source>
        <dbReference type="Proteomes" id="UP001257739"/>
    </source>
</evidence>
<protein>
    <submittedName>
        <fullName evidence="3">Spermidine synthase</fullName>
    </submittedName>
</protein>
<dbReference type="PANTHER" id="PTHR43317:SF1">
    <property type="entry name" value="THERMOSPERMINE SYNTHASE ACAULIS5"/>
    <property type="match status" value="1"/>
</dbReference>
<dbReference type="RefSeq" id="WP_309969519.1">
    <property type="nucleotide sequence ID" value="NZ_JAVDWH010000001.1"/>
</dbReference>
<feature type="region of interest" description="Disordered" evidence="2">
    <location>
        <begin position="252"/>
        <end position="271"/>
    </location>
</feature>
<keyword evidence="4" id="KW-1185">Reference proteome</keyword>
<dbReference type="Gene3D" id="3.40.50.150">
    <property type="entry name" value="Vaccinia Virus protein VP39"/>
    <property type="match status" value="1"/>
</dbReference>
<dbReference type="SUPFAM" id="SSF53335">
    <property type="entry name" value="S-adenosyl-L-methionine-dependent methyltransferases"/>
    <property type="match status" value="1"/>
</dbReference>